<comment type="caution">
    <text evidence="1">The sequence shown here is derived from an EMBL/GenBank/DDBJ whole genome shotgun (WGS) entry which is preliminary data.</text>
</comment>
<accession>A0A2L2X9R1</accession>
<name>A0A2L2X9R1_9FIRM</name>
<organism evidence="1 2">
    <name type="scientific">Desulfocucumis palustris</name>
    <dbReference type="NCBI Taxonomy" id="1898651"/>
    <lineage>
        <taxon>Bacteria</taxon>
        <taxon>Bacillati</taxon>
        <taxon>Bacillota</taxon>
        <taxon>Clostridia</taxon>
        <taxon>Eubacteriales</taxon>
        <taxon>Desulfocucumaceae</taxon>
        <taxon>Desulfocucumis</taxon>
    </lineage>
</organism>
<sequence length="76" mass="8776">MAVAKNVKLLPQKELVAADESGIITRHYEDCGNCGGKNTLKVYECRFKTWWQVEQSCSECLFLERKVYGKQKMMVN</sequence>
<gene>
    <name evidence="1" type="ORF">DCCM_1975</name>
</gene>
<reference evidence="2" key="1">
    <citation type="submission" date="2018-02" db="EMBL/GenBank/DDBJ databases">
        <title>Genome sequence of Desulfocucumis palustris strain NAW-5.</title>
        <authorList>
            <person name="Watanabe M."/>
            <person name="Kojima H."/>
            <person name="Fukui M."/>
        </authorList>
    </citation>
    <scope>NUCLEOTIDE SEQUENCE [LARGE SCALE GENOMIC DNA]</scope>
    <source>
        <strain evidence="2">NAW-5</strain>
    </source>
</reference>
<dbReference type="RefSeq" id="WP_104371347.1">
    <property type="nucleotide sequence ID" value="NZ_BFAV01000065.1"/>
</dbReference>
<proteinExistence type="predicted"/>
<dbReference type="Proteomes" id="UP000239549">
    <property type="component" value="Unassembled WGS sequence"/>
</dbReference>
<dbReference type="OrthoDB" id="9993278at2"/>
<evidence type="ECO:0000313" key="1">
    <source>
        <dbReference type="EMBL" id="GBF32878.1"/>
    </source>
</evidence>
<dbReference type="AlphaFoldDB" id="A0A2L2X9R1"/>
<protein>
    <recommendedName>
        <fullName evidence="3">Transposase</fullName>
    </recommendedName>
</protein>
<evidence type="ECO:0000313" key="2">
    <source>
        <dbReference type="Proteomes" id="UP000239549"/>
    </source>
</evidence>
<keyword evidence="2" id="KW-1185">Reference proteome</keyword>
<evidence type="ECO:0008006" key="3">
    <source>
        <dbReference type="Google" id="ProtNLM"/>
    </source>
</evidence>
<dbReference type="EMBL" id="BFAV01000065">
    <property type="protein sequence ID" value="GBF32878.1"/>
    <property type="molecule type" value="Genomic_DNA"/>
</dbReference>